<dbReference type="RefSeq" id="WP_141862807.1">
    <property type="nucleotide sequence ID" value="NZ_BMNV01000012.1"/>
</dbReference>
<dbReference type="PRINTS" id="PR00078">
    <property type="entry name" value="G3PDHDRGNASE"/>
</dbReference>
<dbReference type="GeneID" id="95325250"/>
<accession>A0ABT2HLC3</accession>
<dbReference type="EMBL" id="JANVAD010000010">
    <property type="protein sequence ID" value="MCS6524073.1"/>
    <property type="molecule type" value="Genomic_DNA"/>
</dbReference>
<dbReference type="Pfam" id="PF02800">
    <property type="entry name" value="Gp_dh_C"/>
    <property type="match status" value="1"/>
</dbReference>
<dbReference type="EC" id="1.2.1.12" evidence="5"/>
<keyword evidence="6" id="KW-1185">Reference proteome</keyword>
<dbReference type="PANTHER" id="PTHR43454:SF1">
    <property type="entry name" value="GLYCERALDEHYDE 3-PHOSPHATE DEHYDROGENASE NAD(P) BINDING DOMAIN-CONTAINING PROTEIN"/>
    <property type="match status" value="1"/>
</dbReference>
<keyword evidence="1 5" id="KW-0560">Oxidoreductase</keyword>
<feature type="compositionally biased region" description="Low complexity" evidence="3">
    <location>
        <begin position="501"/>
        <end position="523"/>
    </location>
</feature>
<name>A0ABT2HLC3_9MICO</name>
<dbReference type="SUPFAM" id="SSF51735">
    <property type="entry name" value="NAD(P)-binding Rossmann-fold domains"/>
    <property type="match status" value="1"/>
</dbReference>
<evidence type="ECO:0000313" key="6">
    <source>
        <dbReference type="Proteomes" id="UP001652264"/>
    </source>
</evidence>
<dbReference type="GO" id="GO:0004365">
    <property type="term" value="F:glyceraldehyde-3-phosphate dehydrogenase (NAD+) (phosphorylating) activity"/>
    <property type="evidence" value="ECO:0007669"/>
    <property type="project" value="UniProtKB-EC"/>
</dbReference>
<dbReference type="Gene3D" id="3.40.50.720">
    <property type="entry name" value="NAD(P)-binding Rossmann-like Domain"/>
    <property type="match status" value="1"/>
</dbReference>
<dbReference type="Pfam" id="PF00044">
    <property type="entry name" value="Gp_dh_N"/>
    <property type="match status" value="1"/>
</dbReference>
<evidence type="ECO:0000256" key="2">
    <source>
        <dbReference type="RuleBase" id="RU000397"/>
    </source>
</evidence>
<dbReference type="InterPro" id="IPR036291">
    <property type="entry name" value="NAD(P)-bd_dom_sf"/>
</dbReference>
<dbReference type="InterPro" id="IPR020830">
    <property type="entry name" value="GlycerAld_3-P_DH_AS"/>
</dbReference>
<evidence type="ECO:0000256" key="3">
    <source>
        <dbReference type="SAM" id="MobiDB-lite"/>
    </source>
</evidence>
<gene>
    <name evidence="5" type="ORF">NYQ28_16005</name>
</gene>
<dbReference type="InterPro" id="IPR020829">
    <property type="entry name" value="GlycerAld_3-P_DH_cat"/>
</dbReference>
<dbReference type="Gene3D" id="3.30.360.10">
    <property type="entry name" value="Dihydrodipicolinate Reductase, domain 2"/>
    <property type="match status" value="1"/>
</dbReference>
<proteinExistence type="inferred from homology"/>
<reference evidence="5 6" key="1">
    <citation type="submission" date="2022-08" db="EMBL/GenBank/DDBJ databases">
        <title>Taxonomy of Curtobacterium flaccumfaciens.</title>
        <authorList>
            <person name="Osdaghi E."/>
            <person name="Taghavi S.M."/>
            <person name="Hamidizade M."/>
            <person name="Abachi H."/>
            <person name="Fazliarab A."/>
            <person name="Baeyen S."/>
            <person name="Portier P."/>
            <person name="Van Vaerenbergh J."/>
            <person name="Jacques M.-A."/>
        </authorList>
    </citation>
    <scope>NUCLEOTIDE SEQUENCE [LARGE SCALE GENOMIC DNA]</scope>
    <source>
        <strain evidence="5 6">LMG8786T</strain>
    </source>
</reference>
<sequence>MATSPSTTPGAQPSAPPSAADRARLQRAWTDKLAAAEAMVPLIGRLYRRDDVVASVYGRPLVGESPIGIVKAHRSTRRVDETELPVTESLAILTELDAMTLSSASVDLADLAARHRADPLGTPLREFLEDELFLARGAARHDGADGPRPAPRDVVLYGFGRIGRMLARILLERAGEHAPLALRAVVVRRRGPDDLVKRASLLRRDSIHGPFAGTATVDPEHDTITANGTLIQFISADAPSAVDYRAHGIEDAIVVDTTGRWRDAEGLEQHLLAPGAARVLLTAPGTGGVPNVVHGINHEQVGDAPVVSAASCTTNAIVPVLKAVSDAYGVVHGHVETVHSATNDQNLVDNYHPADRRGRAAGLNMVITATGAARAAEKALPELRGRLTGNAVRVPTPNVSLAVLHLTLARPVTRDALNGLLRDASLTSSLRRQIDYVESPEVVSTDFLGSRRAGVVDGLATIADGSEHVVLYVWYDNESGYSRQVHRILQEMAGGRPTALPATPAGRRAAVRPAAPAGALTAPEQPVATAARPGE</sequence>
<dbReference type="SMART" id="SM00846">
    <property type="entry name" value="Gp_dh_N"/>
    <property type="match status" value="1"/>
</dbReference>
<dbReference type="InterPro" id="IPR020828">
    <property type="entry name" value="GlycerAld_3-P_DH_NAD(P)-bd"/>
</dbReference>
<dbReference type="CDD" id="cd18126">
    <property type="entry name" value="GAPDH_I_C"/>
    <property type="match status" value="1"/>
</dbReference>
<evidence type="ECO:0000259" key="4">
    <source>
        <dbReference type="SMART" id="SM00846"/>
    </source>
</evidence>
<evidence type="ECO:0000313" key="5">
    <source>
        <dbReference type="EMBL" id="MCS6524073.1"/>
    </source>
</evidence>
<feature type="region of interest" description="Disordered" evidence="3">
    <location>
        <begin position="1"/>
        <end position="22"/>
    </location>
</feature>
<dbReference type="Proteomes" id="UP001652264">
    <property type="component" value="Unassembled WGS sequence"/>
</dbReference>
<dbReference type="PANTHER" id="PTHR43454">
    <property type="entry name" value="GLYCERALDEHYDE-3-PHOSPHATE DEHYDROGENASE"/>
    <property type="match status" value="1"/>
</dbReference>
<comment type="similarity">
    <text evidence="2">Belongs to the glyceraldehyde-3-phosphate dehydrogenase family.</text>
</comment>
<dbReference type="InterPro" id="IPR020831">
    <property type="entry name" value="GlycerAld/Erythrose_P_DH"/>
</dbReference>
<evidence type="ECO:0000256" key="1">
    <source>
        <dbReference type="ARBA" id="ARBA00023002"/>
    </source>
</evidence>
<dbReference type="CDD" id="cd05214">
    <property type="entry name" value="GAPDH_I_N"/>
    <property type="match status" value="1"/>
</dbReference>
<comment type="caution">
    <text evidence="5">The sequence shown here is derived from an EMBL/GenBank/DDBJ whole genome shotgun (WGS) entry which is preliminary data.</text>
</comment>
<dbReference type="PROSITE" id="PS00071">
    <property type="entry name" value="GAPDH"/>
    <property type="match status" value="1"/>
</dbReference>
<dbReference type="NCBIfam" id="NF006139">
    <property type="entry name" value="PRK08289.1"/>
    <property type="match status" value="1"/>
</dbReference>
<dbReference type="SUPFAM" id="SSF55347">
    <property type="entry name" value="Glyceraldehyde-3-phosphate dehydrogenase-like, C-terminal domain"/>
    <property type="match status" value="1"/>
</dbReference>
<feature type="compositionally biased region" description="Low complexity" evidence="3">
    <location>
        <begin position="1"/>
        <end position="20"/>
    </location>
</feature>
<feature type="region of interest" description="Disordered" evidence="3">
    <location>
        <begin position="498"/>
        <end position="535"/>
    </location>
</feature>
<organism evidence="5 6">
    <name type="scientific">Curtobacterium citreum</name>
    <dbReference type="NCBI Taxonomy" id="2036"/>
    <lineage>
        <taxon>Bacteria</taxon>
        <taxon>Bacillati</taxon>
        <taxon>Actinomycetota</taxon>
        <taxon>Actinomycetes</taxon>
        <taxon>Micrococcales</taxon>
        <taxon>Microbacteriaceae</taxon>
        <taxon>Curtobacterium</taxon>
    </lineage>
</organism>
<protein>
    <submittedName>
        <fullName evidence="5">Glyceraldehyde-3-phosphate dehydrogenase</fullName>
        <ecNumber evidence="5">1.2.1.12</ecNumber>
    </submittedName>
</protein>
<feature type="domain" description="Glyceraldehyde 3-phosphate dehydrogenase NAD(P) binding" evidence="4">
    <location>
        <begin position="152"/>
        <end position="312"/>
    </location>
</feature>